<comment type="caution">
    <text evidence="1">The sequence shown here is derived from an EMBL/GenBank/DDBJ whole genome shotgun (WGS) entry which is preliminary data.</text>
</comment>
<sequence length="1343" mass="151547">MSFLCVPIKVDALVCDNLVSAVATQDDFSLLPYQNAEKQDISAGVANIASSIARDAFNNHASHPAGVHLHWSMPDALTKGEINDHYGKDGNNKPSIDMPTVPNRWLVVRQHKTNTEDKKTWVVESDYIHPEGDKPKRAICIPNKLNIEDRKENVKNTPFCYIGRQVELGAWLEEDKSKNYYLEELTALGWGTPYFSALYTDSYSVFGAYDPDIVGNKEVLNYDYKVYGWFSKAENDFVHNKLNFDLDDVVSKAKDIADWDVISGSTADSKTERMVCFGMVEFDVETAPEDMLLNDSARFSETEVCLAKSPYEAVSSYLSKTLAEGSTKLETQIENQLQALLYTDDITGTNVDFIDRLKKARHKEEFKPVDSGMLWEYIDEGSLFNSINVDDELRESAKALFHVFKKENAPLLKKINSLQQQMNGCINSRQSYRRQLYNDWSKYMLCLHPKDADSSAYPDPEKVRYMIERDTLPKLEECEAEIVHLASQIEAVGDQVENKEQLKCIINSNFVDFMKSAGITEILVEQVLLKVPGPRYWKAVPPSLLISGDIVQHSDRHGADASLKCQVIDTTSTLESWVIGEGVDSLDWKASPLSVNHWSKQPWSPLFMEWQVALKSERSFSKSITANQENYSHSHITDSYRVALNDDQYSLPSAAVDLTRRRNDVEIGETPTIVSGRSLFAFSNKESIGKKLENFEEHGESEVDQNIDKSKDFFNKSTLTVQSLDGLHDDLLMYSNATELKIFDPLSFSSPNNFPDNLTTRIAKKLNNTSFKLPKLGHDFIPIKSGTYQLTRLRVIDSFGRFHEVKCDNVLISQGETGGDDGFVTPRVLQPMRISVRWQDDIDVSGCDLKTPVSGWLCYNRFDETLVIYDADGKALGSMNSDGEWLNKDGNFEDLSSISSNSLKSFVLKILSFHSRNRIVKEKLDNKLWDKLIKNGVLHSYGDHKKAYLQPFKQGEVSTVEQGELLAASSGNNFFPKLKTAILSAQNYIEPEFNHQIAEGGVLKPLAIVRAAIDLQLMGEPETNKSWSALSYDLDNNGRTCREFDQVKFPMKIGEFNNLDDGLVGYWQVMPEGSLSQRGYFPQSDMDDAVDNPSGVEGDGDVYIDAANFNVEDHDYVDKFNDEGVKNLSLSFADDPLQLLMLIDPEARTHVTTGVVPKKTLFLEPQIYQEALESIQSDYFAAPILTPVNRMSLSLPKQKTWQWSQPNDTGGMDRFATVKVADRSLYIQESIRLALLAVQQRNVDEDNEEFVNHVTATAEGEWATLLDKGVLLTVPDWSGHAYYYDIEESMEEPFKDEWLKIKPRLLSVTTQGVVDPEILPALGNKVQVVEGWLTPLMEVTHDV</sequence>
<dbReference type="Proteomes" id="UP000275394">
    <property type="component" value="Unassembled WGS sequence"/>
</dbReference>
<reference evidence="1 2" key="1">
    <citation type="submission" date="2018-11" db="EMBL/GenBank/DDBJ databases">
        <title>Genomic Encyclopedia of Type Strains, Phase IV (KMG-IV): sequencing the most valuable type-strain genomes for metagenomic binning, comparative biology and taxonomic classification.</title>
        <authorList>
            <person name="Goeker M."/>
        </authorList>
    </citation>
    <scope>NUCLEOTIDE SEQUENCE [LARGE SCALE GENOMIC DNA]</scope>
    <source>
        <strain evidence="1 2">DSM 100316</strain>
    </source>
</reference>
<proteinExistence type="predicted"/>
<dbReference type="OrthoDB" id="6091628at2"/>
<keyword evidence="2" id="KW-1185">Reference proteome</keyword>
<name>A0A3N2DZ41_9GAMM</name>
<dbReference type="EMBL" id="RKHR01000003">
    <property type="protein sequence ID" value="ROS05146.1"/>
    <property type="molecule type" value="Genomic_DNA"/>
</dbReference>
<evidence type="ECO:0000313" key="2">
    <source>
        <dbReference type="Proteomes" id="UP000275394"/>
    </source>
</evidence>
<evidence type="ECO:0000313" key="1">
    <source>
        <dbReference type="EMBL" id="ROS05146.1"/>
    </source>
</evidence>
<accession>A0A3N2DZ41</accession>
<organism evidence="1 2">
    <name type="scientific">Sinobacterium caligoides</name>
    <dbReference type="NCBI Taxonomy" id="933926"/>
    <lineage>
        <taxon>Bacteria</taxon>
        <taxon>Pseudomonadati</taxon>
        <taxon>Pseudomonadota</taxon>
        <taxon>Gammaproteobacteria</taxon>
        <taxon>Cellvibrionales</taxon>
        <taxon>Spongiibacteraceae</taxon>
        <taxon>Sinobacterium</taxon>
    </lineage>
</organism>
<gene>
    <name evidence="1" type="ORF">EDC56_0675</name>
</gene>
<dbReference type="RefSeq" id="WP_123711085.1">
    <property type="nucleotide sequence ID" value="NZ_RKHR01000003.1"/>
</dbReference>
<protein>
    <submittedName>
        <fullName evidence="1">Uncharacterized protein</fullName>
    </submittedName>
</protein>